<reference evidence="2 3" key="1">
    <citation type="submission" date="2016-07" db="EMBL/GenBank/DDBJ databases">
        <title>Pervasive Adenine N6-methylation of Active Genes in Fungi.</title>
        <authorList>
            <consortium name="DOE Joint Genome Institute"/>
            <person name="Mondo S.J."/>
            <person name="Dannebaum R.O."/>
            <person name="Kuo R.C."/>
            <person name="Labutti K."/>
            <person name="Haridas S."/>
            <person name="Kuo A."/>
            <person name="Salamov A."/>
            <person name="Ahrendt S.R."/>
            <person name="Lipzen A."/>
            <person name="Sullivan W."/>
            <person name="Andreopoulos W.B."/>
            <person name="Clum A."/>
            <person name="Lindquist E."/>
            <person name="Daum C."/>
            <person name="Ramamoorthy G.K."/>
            <person name="Gryganskyi A."/>
            <person name="Culley D."/>
            <person name="Magnuson J.K."/>
            <person name="James T.Y."/>
            <person name="O'Malley M.A."/>
            <person name="Stajich J.E."/>
            <person name="Spatafora J.W."/>
            <person name="Visel A."/>
            <person name="Grigoriev I.V."/>
        </authorList>
    </citation>
    <scope>NUCLEOTIDE SEQUENCE [LARGE SCALE GENOMIC DNA]</scope>
    <source>
        <strain evidence="2 3">NRRL 3116</strain>
    </source>
</reference>
<feature type="compositionally biased region" description="Low complexity" evidence="1">
    <location>
        <begin position="20"/>
        <end position="39"/>
    </location>
</feature>
<feature type="compositionally biased region" description="Low complexity" evidence="1">
    <location>
        <begin position="46"/>
        <end position="75"/>
    </location>
</feature>
<feature type="region of interest" description="Disordered" evidence="1">
    <location>
        <begin position="289"/>
        <end position="374"/>
    </location>
</feature>
<feature type="compositionally biased region" description="Low complexity" evidence="1">
    <location>
        <begin position="324"/>
        <end position="374"/>
    </location>
</feature>
<gene>
    <name evidence="2" type="ORF">BCR41DRAFT_420680</name>
</gene>
<feature type="region of interest" description="Disordered" evidence="1">
    <location>
        <begin position="20"/>
        <end position="100"/>
    </location>
</feature>
<evidence type="ECO:0000313" key="3">
    <source>
        <dbReference type="Proteomes" id="UP000193648"/>
    </source>
</evidence>
<evidence type="ECO:0000256" key="1">
    <source>
        <dbReference type="SAM" id="MobiDB-lite"/>
    </source>
</evidence>
<dbReference type="RefSeq" id="XP_021882977.1">
    <property type="nucleotide sequence ID" value="XM_022029925.1"/>
</dbReference>
<feature type="region of interest" description="Disordered" evidence="1">
    <location>
        <begin position="406"/>
        <end position="437"/>
    </location>
</feature>
<keyword evidence="3" id="KW-1185">Reference proteome</keyword>
<name>A0A1Y2GTY9_9FUNG</name>
<protein>
    <submittedName>
        <fullName evidence="2">Uncharacterized protein</fullName>
    </submittedName>
</protein>
<dbReference type="GeneID" id="33571768"/>
<feature type="compositionally biased region" description="Low complexity" evidence="1">
    <location>
        <begin position="289"/>
        <end position="317"/>
    </location>
</feature>
<dbReference type="AlphaFoldDB" id="A0A1Y2GTY9"/>
<feature type="region of interest" description="Disordered" evidence="1">
    <location>
        <begin position="114"/>
        <end position="169"/>
    </location>
</feature>
<proteinExistence type="predicted"/>
<sequence>MSTSHLPSIQTNFSHISSKYSTTSHQYHTSSSSPRLSSSNMNFQTRSYSTPSLSSRGSSSSLYSQYSSASDRSLSCSPGPSTPCDNMSRSPSFSHQRPHKSLMSLPLKHQVPIPFSSVLPQPKGYTAHSSHLQHHHLPYHHQSSPQSNNTHSYNTGSHPSTVSRQYHHHQALPSPRDFIYSSTSPSRDHAYDHVDHYYARGDRSSFNGSAQPPTDYFTSRPTSYHHLSTPTTPTSAISMDSRVHPLSPAPLTPLQVSTTRSIHSSPFNSPRSTTTPGRAMMMMMMDEEYSPSMSRSPSISSDRSVFSPEPSSPAFASEQHHYMTSSNRGHSSVSSSASTSMSSLSSSLTSNNSSSNSLATCLLPSSSSTSSSSNPQLLLCPVCSRAFKPSKNQNCNLRRHLKNVHNMSPTMHPRKCKWDSLPDGRVKDDKDRKERTRKSKRLWARKFRLRRKVEEAAVVLSMLSQAV</sequence>
<dbReference type="InParanoid" id="A0A1Y2GTY9"/>
<dbReference type="EMBL" id="MCFF01000011">
    <property type="protein sequence ID" value="ORZ21726.1"/>
    <property type="molecule type" value="Genomic_DNA"/>
</dbReference>
<feature type="compositionally biased region" description="Basic and acidic residues" evidence="1">
    <location>
        <begin position="416"/>
        <end position="434"/>
    </location>
</feature>
<accession>A0A1Y2GTY9</accession>
<feature type="compositionally biased region" description="Polar residues" evidence="1">
    <location>
        <begin position="76"/>
        <end position="95"/>
    </location>
</feature>
<dbReference type="Proteomes" id="UP000193648">
    <property type="component" value="Unassembled WGS sequence"/>
</dbReference>
<comment type="caution">
    <text evidence="2">The sequence shown here is derived from an EMBL/GenBank/DDBJ whole genome shotgun (WGS) entry which is preliminary data.</text>
</comment>
<dbReference type="STRING" id="64571.A0A1Y2GTY9"/>
<dbReference type="OrthoDB" id="2444399at2759"/>
<feature type="compositionally biased region" description="Polar residues" evidence="1">
    <location>
        <begin position="148"/>
        <end position="164"/>
    </location>
</feature>
<evidence type="ECO:0000313" key="2">
    <source>
        <dbReference type="EMBL" id="ORZ21726.1"/>
    </source>
</evidence>
<organism evidence="2 3">
    <name type="scientific">Lobosporangium transversale</name>
    <dbReference type="NCBI Taxonomy" id="64571"/>
    <lineage>
        <taxon>Eukaryota</taxon>
        <taxon>Fungi</taxon>
        <taxon>Fungi incertae sedis</taxon>
        <taxon>Mucoromycota</taxon>
        <taxon>Mortierellomycotina</taxon>
        <taxon>Mortierellomycetes</taxon>
        <taxon>Mortierellales</taxon>
        <taxon>Mortierellaceae</taxon>
        <taxon>Lobosporangium</taxon>
    </lineage>
</organism>